<evidence type="ECO:0000256" key="1">
    <source>
        <dbReference type="SAM" id="Coils"/>
    </source>
</evidence>
<sequence>MVFAITLAIKPQWRGGVFIQIGQTGPESSIETMGLTIVRINNPSFKDSILDASEAAILAKVQNLDNNIINLQVTSTDKNAVKSIAMKAFEKIQLHHASVAEATLAINKNELVKTDEELAELANEIQKYTRGVKTLNTETILKDLLANKSKLTDKRNVLVAGFSPKYSFSTRTVGEAYLLEESVFPRTKLAVVMAAILSLGATMIVVIFNYLVTRNKNA</sequence>
<protein>
    <recommendedName>
        <fullName evidence="5">Polysaccharide chain length determinant N-terminal domain-containing protein</fullName>
    </recommendedName>
</protein>
<keyword evidence="1" id="KW-0175">Coiled coil</keyword>
<name>A0A2K9NMX3_BACTC</name>
<evidence type="ECO:0000313" key="3">
    <source>
        <dbReference type="EMBL" id="AUN96842.1"/>
    </source>
</evidence>
<dbReference type="AlphaFoldDB" id="A0A2K9NMX3"/>
<evidence type="ECO:0000256" key="2">
    <source>
        <dbReference type="SAM" id="Phobius"/>
    </source>
</evidence>
<dbReference type="Proteomes" id="UP000235584">
    <property type="component" value="Chromosome"/>
</dbReference>
<feature type="coiled-coil region" evidence="1">
    <location>
        <begin position="104"/>
        <end position="138"/>
    </location>
</feature>
<keyword evidence="2" id="KW-0472">Membrane</keyword>
<evidence type="ECO:0000313" key="4">
    <source>
        <dbReference type="Proteomes" id="UP000235584"/>
    </source>
</evidence>
<keyword evidence="2" id="KW-0812">Transmembrane</keyword>
<keyword evidence="2" id="KW-1133">Transmembrane helix</keyword>
<accession>A0A2K9NMX3</accession>
<feature type="transmembrane region" description="Helical" evidence="2">
    <location>
        <begin position="189"/>
        <end position="212"/>
    </location>
</feature>
<dbReference type="EMBL" id="CP025704">
    <property type="protein sequence ID" value="AUN96842.1"/>
    <property type="molecule type" value="Genomic_DNA"/>
</dbReference>
<keyword evidence="4" id="KW-1185">Reference proteome</keyword>
<dbReference type="KEGG" id="bsto:C0V70_01720"/>
<evidence type="ECO:0008006" key="5">
    <source>
        <dbReference type="Google" id="ProtNLM"/>
    </source>
</evidence>
<gene>
    <name evidence="3" type="ORF">C0V70_01720</name>
</gene>
<reference evidence="3 4" key="1">
    <citation type="submission" date="2018-01" db="EMBL/GenBank/DDBJ databases">
        <title>Complete genome sequence of Bacteriovorax stolpii DSM12778.</title>
        <authorList>
            <person name="Tang B."/>
            <person name="Chang J."/>
        </authorList>
    </citation>
    <scope>NUCLEOTIDE SEQUENCE [LARGE SCALE GENOMIC DNA]</scope>
    <source>
        <strain evidence="3 4">DSM 12778</strain>
    </source>
</reference>
<organism evidence="3 4">
    <name type="scientific">Bacteriovorax stolpii</name>
    <name type="common">Bdellovibrio stolpii</name>
    <dbReference type="NCBI Taxonomy" id="960"/>
    <lineage>
        <taxon>Bacteria</taxon>
        <taxon>Pseudomonadati</taxon>
        <taxon>Bdellovibrionota</taxon>
        <taxon>Bacteriovoracia</taxon>
        <taxon>Bacteriovoracales</taxon>
        <taxon>Bacteriovoracaceae</taxon>
        <taxon>Bacteriovorax</taxon>
    </lineage>
</organism>
<proteinExistence type="predicted"/>